<accession>A0A0B5BKK0</accession>
<dbReference type="STRING" id="345632.GPICK_15535"/>
<dbReference type="KEGG" id="gpi:GPICK_15535"/>
<organism evidence="2 3">
    <name type="scientific">Geobacter pickeringii</name>
    <dbReference type="NCBI Taxonomy" id="345632"/>
    <lineage>
        <taxon>Bacteria</taxon>
        <taxon>Pseudomonadati</taxon>
        <taxon>Thermodesulfobacteriota</taxon>
        <taxon>Desulfuromonadia</taxon>
        <taxon>Geobacterales</taxon>
        <taxon>Geobacteraceae</taxon>
        <taxon>Geobacter</taxon>
    </lineage>
</organism>
<dbReference type="HOGENOM" id="CLU_1523043_0_0_7"/>
<evidence type="ECO:0000313" key="2">
    <source>
        <dbReference type="EMBL" id="AJE04591.1"/>
    </source>
</evidence>
<evidence type="ECO:0008006" key="4">
    <source>
        <dbReference type="Google" id="ProtNLM"/>
    </source>
</evidence>
<keyword evidence="1" id="KW-0812">Transmembrane</keyword>
<name>A0A0B5BKK0_9BACT</name>
<keyword evidence="1" id="KW-0472">Membrane</keyword>
<evidence type="ECO:0000256" key="1">
    <source>
        <dbReference type="SAM" id="Phobius"/>
    </source>
</evidence>
<dbReference type="EMBL" id="CP009788">
    <property type="protein sequence ID" value="AJE04591.1"/>
    <property type="molecule type" value="Genomic_DNA"/>
</dbReference>
<sequence length="176" mass="20173">MNSRRIFCYWGLLLGVMLLSGCYHLRLEATPLDAPRFEVSRPPADVYATVKYLLARDRYEFEQDDAKERVLLTGFRHFSTRAGGLTLPAGGRLYFQRLKITVREVEGGSEVTVESADLEIRSSYAYDEGGKVNYFKKRYPYEHYPGMFDLDVVNRELNSVGRDLETALRTGVRNGQ</sequence>
<keyword evidence="3" id="KW-1185">Reference proteome</keyword>
<feature type="transmembrane region" description="Helical" evidence="1">
    <location>
        <begin position="7"/>
        <end position="26"/>
    </location>
</feature>
<dbReference type="Proteomes" id="UP000057609">
    <property type="component" value="Chromosome"/>
</dbReference>
<dbReference type="AlphaFoldDB" id="A0A0B5BKK0"/>
<evidence type="ECO:0000313" key="3">
    <source>
        <dbReference type="Proteomes" id="UP000057609"/>
    </source>
</evidence>
<protein>
    <recommendedName>
        <fullName evidence="4">Lipoprotein</fullName>
    </recommendedName>
</protein>
<keyword evidence="1" id="KW-1133">Transmembrane helix</keyword>
<proteinExistence type="predicted"/>
<dbReference type="PROSITE" id="PS51257">
    <property type="entry name" value="PROKAR_LIPOPROTEIN"/>
    <property type="match status" value="1"/>
</dbReference>
<reference evidence="2 3" key="1">
    <citation type="journal article" date="2015" name="Genome Announc.">
        <title>Complete Genome of Geobacter pickeringii G13T, a Metal-Reducing Isolate from Sedimentary Kaolin Deposits.</title>
        <authorList>
            <person name="Badalamenti J.P."/>
            <person name="Bond D.R."/>
        </authorList>
    </citation>
    <scope>NUCLEOTIDE SEQUENCE [LARGE SCALE GENOMIC DNA]</scope>
    <source>
        <strain evidence="2 3">G13</strain>
    </source>
</reference>
<gene>
    <name evidence="2" type="ORF">GPICK_15535</name>
</gene>
<dbReference type="RefSeq" id="WP_039744750.1">
    <property type="nucleotide sequence ID" value="NZ_CP009788.1"/>
</dbReference>